<evidence type="ECO:0000313" key="3">
    <source>
        <dbReference type="Proteomes" id="UP001160130"/>
    </source>
</evidence>
<name>A0ABT6L841_9MYCO</name>
<proteinExistence type="predicted"/>
<gene>
    <name evidence="2" type="ORF">M2272_005747</name>
</gene>
<evidence type="ECO:0000256" key="1">
    <source>
        <dbReference type="SAM" id="MobiDB-lite"/>
    </source>
</evidence>
<reference evidence="2 3" key="1">
    <citation type="submission" date="2023-04" db="EMBL/GenBank/DDBJ databases">
        <title>Forest soil microbial communities from Buena Vista Peninsula, Colon Province, Panama.</title>
        <authorList>
            <person name="Bouskill N."/>
        </authorList>
    </citation>
    <scope>NUCLEOTIDE SEQUENCE [LARGE SCALE GENOMIC DNA]</scope>
    <source>
        <strain evidence="2 3">AC80</strain>
    </source>
</reference>
<protein>
    <submittedName>
        <fullName evidence="2">Uncharacterized protein</fullName>
    </submittedName>
</protein>
<feature type="region of interest" description="Disordered" evidence="1">
    <location>
        <begin position="1"/>
        <end position="31"/>
    </location>
</feature>
<accession>A0ABT6L841</accession>
<sequence>MLIRMSSGARPPRRPRRPPERVTQLDPHYPQPVQPVGTVLHCCEAAHRIVGKPGDDGCVRTVAQQPQRDVHADLGAPAGEQGPAPGQIRAGIALGPVDRGTFRTQLVVERVDDGVVVLADVAGPRPQQLPALAPTAVDTSGKPWVSSSIRPGAPVVVAAMTARSAAAIASRLAARRAFLTALNIFAVARRTATASGVLGRQCVHLGQHPQARAELVWIDRVHDGRVRGLGSRPRVERTDLARGPGWHSGVRCCGERQGFRAISVVDDAKPSRRKVSQAVPHALQLLG</sequence>
<dbReference type="Proteomes" id="UP001160130">
    <property type="component" value="Unassembled WGS sequence"/>
</dbReference>
<keyword evidence="3" id="KW-1185">Reference proteome</keyword>
<dbReference type="EMBL" id="JARXVE010000014">
    <property type="protein sequence ID" value="MDH6199080.1"/>
    <property type="molecule type" value="Genomic_DNA"/>
</dbReference>
<comment type="caution">
    <text evidence="2">The sequence shown here is derived from an EMBL/GenBank/DDBJ whole genome shotgun (WGS) entry which is preliminary data.</text>
</comment>
<organism evidence="2 3">
    <name type="scientific">Mycolicibacterium frederiksbergense</name>
    <dbReference type="NCBI Taxonomy" id="117567"/>
    <lineage>
        <taxon>Bacteria</taxon>
        <taxon>Bacillati</taxon>
        <taxon>Actinomycetota</taxon>
        <taxon>Actinomycetes</taxon>
        <taxon>Mycobacteriales</taxon>
        <taxon>Mycobacteriaceae</taxon>
        <taxon>Mycolicibacterium</taxon>
    </lineage>
</organism>
<evidence type="ECO:0000313" key="2">
    <source>
        <dbReference type="EMBL" id="MDH6199080.1"/>
    </source>
</evidence>